<dbReference type="GO" id="GO:0006955">
    <property type="term" value="P:immune response"/>
    <property type="evidence" value="ECO:0007669"/>
    <property type="project" value="TreeGrafter"/>
</dbReference>
<dbReference type="PANTHER" id="PTHR11481:SF64">
    <property type="entry name" value="FC RECEPTOR-LIKE PROTEIN 4"/>
    <property type="match status" value="1"/>
</dbReference>
<keyword evidence="1" id="KW-0732">Signal</keyword>
<dbReference type="OrthoDB" id="6151406at2759"/>
<dbReference type="InterPro" id="IPR003598">
    <property type="entry name" value="Ig_sub2"/>
</dbReference>
<dbReference type="SMART" id="SM00408">
    <property type="entry name" value="IGc2"/>
    <property type="match status" value="3"/>
</dbReference>
<feature type="non-terminal residue" evidence="4">
    <location>
        <position position="408"/>
    </location>
</feature>
<evidence type="ECO:0000256" key="2">
    <source>
        <dbReference type="ARBA" id="ARBA00023157"/>
    </source>
</evidence>
<dbReference type="Pfam" id="PF13895">
    <property type="entry name" value="Ig_2"/>
    <property type="match status" value="1"/>
</dbReference>
<feature type="non-terminal residue" evidence="4">
    <location>
        <position position="1"/>
    </location>
</feature>
<protein>
    <submittedName>
        <fullName evidence="4">Fc receptor-like protein 5 isoform X11</fullName>
    </submittedName>
</protein>
<dbReference type="EMBL" id="QNUK01000212">
    <property type="protein sequence ID" value="KAF5898056.1"/>
    <property type="molecule type" value="Genomic_DNA"/>
</dbReference>
<dbReference type="Pfam" id="PF13927">
    <property type="entry name" value="Ig_3"/>
    <property type="match status" value="2"/>
</dbReference>
<feature type="domain" description="Ig-like" evidence="3">
    <location>
        <begin position="112"/>
        <end position="203"/>
    </location>
</feature>
<dbReference type="GO" id="GO:0004888">
    <property type="term" value="F:transmembrane signaling receptor activity"/>
    <property type="evidence" value="ECO:0007669"/>
    <property type="project" value="TreeGrafter"/>
</dbReference>
<feature type="domain" description="Ig-like" evidence="3">
    <location>
        <begin position="14"/>
        <end position="105"/>
    </location>
</feature>
<dbReference type="InterPro" id="IPR036179">
    <property type="entry name" value="Ig-like_dom_sf"/>
</dbReference>
<dbReference type="SUPFAM" id="SSF48726">
    <property type="entry name" value="Immunoglobulin"/>
    <property type="match status" value="4"/>
</dbReference>
<evidence type="ECO:0000313" key="5">
    <source>
        <dbReference type="Proteomes" id="UP000727407"/>
    </source>
</evidence>
<dbReference type="PANTHER" id="PTHR11481">
    <property type="entry name" value="IMMUNOGLOBULIN FC RECEPTOR"/>
    <property type="match status" value="1"/>
</dbReference>
<gene>
    <name evidence="4" type="ORF">DAT39_012227</name>
</gene>
<dbReference type="InterPro" id="IPR013783">
    <property type="entry name" value="Ig-like_fold"/>
</dbReference>
<dbReference type="GO" id="GO:0009897">
    <property type="term" value="C:external side of plasma membrane"/>
    <property type="evidence" value="ECO:0007669"/>
    <property type="project" value="TreeGrafter"/>
</dbReference>
<dbReference type="InterPro" id="IPR007110">
    <property type="entry name" value="Ig-like_dom"/>
</dbReference>
<sequence>LILHLSVSNAQGNPKAEVFIKPSDHVFTCERVTLRCDIHGGADTEWTYSWYRDNASLHKGGDRFSAGSTQQEVTISCVLKSDSGNYTCSGQRHDSQRSEVSDAVTLTVSETPQVVLSVSPQSWMTEGDSVTLNCEVTDFSINWTFSWYRDVPYSDNNGQVRYRAVPLSDSSSGSGGNCTLSPAALKHTGVYICRGEKKDRALKTFYSDLQPLWITGESPSVSLIINPKRTQHFTDDSLLLSCADQSKSNRWIVRQYTQQWGFWSPFTGSTSNISSLSTFYTGVYWCESESGENSNPVNITVHDRPRPVLSVSPQSWLTEGDSVTLSCKVTDSSTDWTFSWYTNVSYLNIHRQISYGAVRLSDSSRGSGGSYTLSHATLKHTGVYVCRGEWKDKTVKTFYSNLQPLWVT</sequence>
<proteinExistence type="predicted"/>
<comment type="caution">
    <text evidence="4">The sequence shown here is derived from an EMBL/GenBank/DDBJ whole genome shotgun (WGS) entry which is preliminary data.</text>
</comment>
<keyword evidence="4" id="KW-0675">Receptor</keyword>
<keyword evidence="2" id="KW-1015">Disulfide bond</keyword>
<reference evidence="4" key="1">
    <citation type="submission" date="2020-07" db="EMBL/GenBank/DDBJ databases">
        <title>Clarias magur genome sequencing, assembly and annotation.</title>
        <authorList>
            <person name="Kushwaha B."/>
            <person name="Kumar R."/>
            <person name="Das P."/>
            <person name="Joshi C.G."/>
            <person name="Kumar D."/>
            <person name="Nagpure N.S."/>
            <person name="Pandey M."/>
            <person name="Agarwal S."/>
            <person name="Srivastava S."/>
            <person name="Singh M."/>
            <person name="Sahoo L."/>
            <person name="Jayasankar P."/>
            <person name="Meher P.K."/>
            <person name="Koringa P.G."/>
            <person name="Iquebal M.A."/>
            <person name="Das S.P."/>
            <person name="Bit A."/>
            <person name="Patnaik S."/>
            <person name="Patel N."/>
            <person name="Shah T.M."/>
            <person name="Hinsu A."/>
            <person name="Jena J.K."/>
        </authorList>
    </citation>
    <scope>NUCLEOTIDE SEQUENCE</scope>
    <source>
        <strain evidence="4">CIFAMagur01</strain>
        <tissue evidence="4">Testis</tissue>
    </source>
</reference>
<keyword evidence="5" id="KW-1185">Reference proteome</keyword>
<dbReference type="GO" id="GO:0007166">
    <property type="term" value="P:cell surface receptor signaling pathway"/>
    <property type="evidence" value="ECO:0007669"/>
    <property type="project" value="TreeGrafter"/>
</dbReference>
<dbReference type="InterPro" id="IPR003599">
    <property type="entry name" value="Ig_sub"/>
</dbReference>
<dbReference type="Proteomes" id="UP000727407">
    <property type="component" value="Unassembled WGS sequence"/>
</dbReference>
<evidence type="ECO:0000313" key="4">
    <source>
        <dbReference type="EMBL" id="KAF5898056.1"/>
    </source>
</evidence>
<organism evidence="4 5">
    <name type="scientific">Clarias magur</name>
    <name type="common">Asian catfish</name>
    <name type="synonym">Macropteronotus magur</name>
    <dbReference type="NCBI Taxonomy" id="1594786"/>
    <lineage>
        <taxon>Eukaryota</taxon>
        <taxon>Metazoa</taxon>
        <taxon>Chordata</taxon>
        <taxon>Craniata</taxon>
        <taxon>Vertebrata</taxon>
        <taxon>Euteleostomi</taxon>
        <taxon>Actinopterygii</taxon>
        <taxon>Neopterygii</taxon>
        <taxon>Teleostei</taxon>
        <taxon>Ostariophysi</taxon>
        <taxon>Siluriformes</taxon>
        <taxon>Clariidae</taxon>
        <taxon>Clarias</taxon>
    </lineage>
</organism>
<dbReference type="FunFam" id="2.60.40.10:FF:001607">
    <property type="entry name" value="Leukocyte immune-type receptor TS32.15 L2.5a"/>
    <property type="match status" value="1"/>
</dbReference>
<feature type="domain" description="Ig-like" evidence="3">
    <location>
        <begin position="305"/>
        <end position="396"/>
    </location>
</feature>
<dbReference type="Gene3D" id="2.60.40.10">
    <property type="entry name" value="Immunoglobulins"/>
    <property type="match status" value="4"/>
</dbReference>
<dbReference type="SMART" id="SM00409">
    <property type="entry name" value="IG"/>
    <property type="match status" value="4"/>
</dbReference>
<dbReference type="PROSITE" id="PS50835">
    <property type="entry name" value="IG_LIKE"/>
    <property type="match status" value="3"/>
</dbReference>
<evidence type="ECO:0000256" key="1">
    <source>
        <dbReference type="ARBA" id="ARBA00022729"/>
    </source>
</evidence>
<dbReference type="AlphaFoldDB" id="A0A8J4U3S9"/>
<evidence type="ECO:0000259" key="3">
    <source>
        <dbReference type="PROSITE" id="PS50835"/>
    </source>
</evidence>
<accession>A0A8J4U3S9</accession>
<name>A0A8J4U3S9_CLAMG</name>
<dbReference type="InterPro" id="IPR050488">
    <property type="entry name" value="Ig_Fc_receptor"/>
</dbReference>